<evidence type="ECO:0000313" key="5">
    <source>
        <dbReference type="Proteomes" id="UP000433309"/>
    </source>
</evidence>
<keyword evidence="2" id="KW-0732">Signal</keyword>
<protein>
    <submittedName>
        <fullName evidence="4">Fimbrial major subunit CsuA/B family protein</fullName>
    </submittedName>
</protein>
<sequence length="336" mass="34819">MLIFPRASRNVFFALLTTFLLTIAPDAKADFCTVSMSDMSFGNVSPVSGQDYYANGTLSVTCTFVILVGNIIVLPNINACASLGPGSGAADINTRVLMNGSKKIPFNLYRSASYTPANLWGGYETNNAIPVFFAGLLAIGTNTQVYPVYAKIAASSLALAAVESNATTTYSASFAGAGTMQYSSSSVVALPCQSAGSSVAFAFNVSANVMNDCLIDTTPVSFGSSGALSSATRATGAVLVKCTAANNYRITLNGGVVTNSASDRKMKNVDTGETVSYRLSTSLDGPIWGDGANGTTTYDSIGTGLTQQIIIYGLVPSQATPSPGTYSDQVTALIYF</sequence>
<dbReference type="PANTHER" id="PTHR37089:SF3">
    <property type="entry name" value="EXPORTED PROTEIN"/>
    <property type="match status" value="1"/>
</dbReference>
<evidence type="ECO:0000259" key="3">
    <source>
        <dbReference type="Pfam" id="PF05229"/>
    </source>
</evidence>
<dbReference type="PANTHER" id="PTHR37089">
    <property type="entry name" value="PROTEIN U-RELATED"/>
    <property type="match status" value="1"/>
</dbReference>
<feature type="domain" description="Spore coat protein U/FanG" evidence="3">
    <location>
        <begin position="18"/>
        <end position="156"/>
    </location>
</feature>
<keyword evidence="5" id="KW-1185">Reference proteome</keyword>
<proteinExistence type="predicted"/>
<dbReference type="Proteomes" id="UP000433309">
    <property type="component" value="Unassembled WGS sequence"/>
</dbReference>
<dbReference type="RefSeq" id="WP_154381477.1">
    <property type="nucleotide sequence ID" value="NZ_WKJK01000015.1"/>
</dbReference>
<evidence type="ECO:0000313" key="4">
    <source>
        <dbReference type="EMBL" id="MRW93262.1"/>
    </source>
</evidence>
<accession>A0A6I2L6J2</accession>
<feature type="transmembrane region" description="Helical" evidence="1">
    <location>
        <begin position="53"/>
        <end position="74"/>
    </location>
</feature>
<dbReference type="InterPro" id="IPR007893">
    <property type="entry name" value="Spore_coat_U/FanG"/>
</dbReference>
<keyword evidence="1" id="KW-0472">Membrane</keyword>
<name>A0A6I2L6J2_9BURK</name>
<keyword evidence="1" id="KW-1133">Transmembrane helix</keyword>
<dbReference type="Pfam" id="PF05229">
    <property type="entry name" value="SCPU"/>
    <property type="match status" value="2"/>
</dbReference>
<keyword evidence="1" id="KW-0812">Transmembrane</keyword>
<organism evidence="4 5">
    <name type="scientific">Duganella guangzhouensis</name>
    <dbReference type="NCBI Taxonomy" id="2666084"/>
    <lineage>
        <taxon>Bacteria</taxon>
        <taxon>Pseudomonadati</taxon>
        <taxon>Pseudomonadota</taxon>
        <taxon>Betaproteobacteria</taxon>
        <taxon>Burkholderiales</taxon>
        <taxon>Oxalobacteraceae</taxon>
        <taxon>Telluria group</taxon>
        <taxon>Duganella</taxon>
    </lineage>
</organism>
<gene>
    <name evidence="4" type="ORF">GJ699_25060</name>
</gene>
<dbReference type="AlphaFoldDB" id="A0A6I2L6J2"/>
<feature type="signal peptide" evidence="2">
    <location>
        <begin position="1"/>
        <end position="29"/>
    </location>
</feature>
<evidence type="ECO:0000256" key="2">
    <source>
        <dbReference type="SAM" id="SignalP"/>
    </source>
</evidence>
<dbReference type="EMBL" id="WKJK01000015">
    <property type="protein sequence ID" value="MRW93262.1"/>
    <property type="molecule type" value="Genomic_DNA"/>
</dbReference>
<evidence type="ECO:0000256" key="1">
    <source>
        <dbReference type="SAM" id="Phobius"/>
    </source>
</evidence>
<reference evidence="4 5" key="1">
    <citation type="submission" date="2019-11" db="EMBL/GenBank/DDBJ databases">
        <title>Novel species isolated from a subtropical stream in China.</title>
        <authorList>
            <person name="Lu H."/>
        </authorList>
    </citation>
    <scope>NUCLEOTIDE SEQUENCE [LARGE SCALE GENOMIC DNA]</scope>
    <source>
        <strain evidence="4 5">FT80W</strain>
    </source>
</reference>
<dbReference type="InterPro" id="IPR053167">
    <property type="entry name" value="Spore_coat_component"/>
</dbReference>
<feature type="chain" id="PRO_5026135649" evidence="2">
    <location>
        <begin position="30"/>
        <end position="336"/>
    </location>
</feature>
<dbReference type="SMART" id="SM00972">
    <property type="entry name" value="SCPU"/>
    <property type="match status" value="2"/>
</dbReference>
<feature type="domain" description="Spore coat protein U/FanG" evidence="3">
    <location>
        <begin position="201"/>
        <end position="332"/>
    </location>
</feature>
<comment type="caution">
    <text evidence="4">The sequence shown here is derived from an EMBL/GenBank/DDBJ whole genome shotgun (WGS) entry which is preliminary data.</text>
</comment>